<evidence type="ECO:0000259" key="2">
    <source>
        <dbReference type="Pfam" id="PF04235"/>
    </source>
</evidence>
<feature type="transmembrane region" description="Helical" evidence="1">
    <location>
        <begin position="182"/>
        <end position="200"/>
    </location>
</feature>
<evidence type="ECO:0000256" key="1">
    <source>
        <dbReference type="SAM" id="Phobius"/>
    </source>
</evidence>
<name>A0A7X0D8A8_9ACTN</name>
<dbReference type="RefSeq" id="WP_184080986.1">
    <property type="nucleotide sequence ID" value="NZ_JACHDS010000002.1"/>
</dbReference>
<evidence type="ECO:0000313" key="3">
    <source>
        <dbReference type="EMBL" id="MBB6175190.1"/>
    </source>
</evidence>
<feature type="transmembrane region" description="Helical" evidence="1">
    <location>
        <begin position="121"/>
        <end position="139"/>
    </location>
</feature>
<gene>
    <name evidence="3" type="ORF">HNR23_005332</name>
</gene>
<dbReference type="Pfam" id="PF04235">
    <property type="entry name" value="DUF418"/>
    <property type="match status" value="1"/>
</dbReference>
<dbReference type="AlphaFoldDB" id="A0A7X0D8A8"/>
<keyword evidence="1" id="KW-0472">Membrane</keyword>
<keyword evidence="1" id="KW-0812">Transmembrane</keyword>
<protein>
    <recommendedName>
        <fullName evidence="2">DUF418 domain-containing protein</fullName>
    </recommendedName>
</protein>
<organism evidence="3 4">
    <name type="scientific">Nocardiopsis mwathae</name>
    <dbReference type="NCBI Taxonomy" id="1472723"/>
    <lineage>
        <taxon>Bacteria</taxon>
        <taxon>Bacillati</taxon>
        <taxon>Actinomycetota</taxon>
        <taxon>Actinomycetes</taxon>
        <taxon>Streptosporangiales</taxon>
        <taxon>Nocardiopsidaceae</taxon>
        <taxon>Nocardiopsis</taxon>
    </lineage>
</organism>
<dbReference type="EMBL" id="JACHDS010000002">
    <property type="protein sequence ID" value="MBB6175190.1"/>
    <property type="molecule type" value="Genomic_DNA"/>
</dbReference>
<proteinExistence type="predicted"/>
<evidence type="ECO:0000313" key="4">
    <source>
        <dbReference type="Proteomes" id="UP000546642"/>
    </source>
</evidence>
<comment type="caution">
    <text evidence="3">The sequence shown here is derived from an EMBL/GenBank/DDBJ whole genome shotgun (WGS) entry which is preliminary data.</text>
</comment>
<feature type="non-terminal residue" evidence="3">
    <location>
        <position position="1"/>
    </location>
</feature>
<feature type="transmembrane region" description="Helical" evidence="1">
    <location>
        <begin position="151"/>
        <end position="170"/>
    </location>
</feature>
<feature type="domain" description="DUF418" evidence="2">
    <location>
        <begin position="120"/>
        <end position="213"/>
    </location>
</feature>
<sequence>TDFLFTGYYPACTFMAFVVAGMAVGRLDLGAARTRLGLAGAGAGLAALGYGGSWLLLYPLGGLDRLVYDAGPDWRGVDPALMGPIRSWMADRLYELHGQVPTDSVWWLVAATPHSGTSFEVAGATGVALLVLIVCVVVAEKAGAPIRPLAAAGAMALTLYAGHIVVMALFDMSYADAAPFRLELFVLGSLVFATLWMPLFGRGPLEWALKWLSDVGPRLLPQDGGGRSA</sequence>
<dbReference type="Proteomes" id="UP000546642">
    <property type="component" value="Unassembled WGS sequence"/>
</dbReference>
<reference evidence="3 4" key="1">
    <citation type="submission" date="2020-08" db="EMBL/GenBank/DDBJ databases">
        <title>Sequencing the genomes of 1000 actinobacteria strains.</title>
        <authorList>
            <person name="Klenk H.-P."/>
        </authorList>
    </citation>
    <scope>NUCLEOTIDE SEQUENCE [LARGE SCALE GENOMIC DNA]</scope>
    <source>
        <strain evidence="3 4">DSM 46659</strain>
    </source>
</reference>
<accession>A0A7X0D8A8</accession>
<feature type="transmembrane region" description="Helical" evidence="1">
    <location>
        <begin position="36"/>
        <end position="57"/>
    </location>
</feature>
<keyword evidence="1" id="KW-1133">Transmembrane helix</keyword>
<keyword evidence="4" id="KW-1185">Reference proteome</keyword>
<dbReference type="InterPro" id="IPR007349">
    <property type="entry name" value="DUF418"/>
</dbReference>
<feature type="transmembrane region" description="Helical" evidence="1">
    <location>
        <begin position="6"/>
        <end position="24"/>
    </location>
</feature>